<dbReference type="AlphaFoldDB" id="G0QS96"/>
<dbReference type="Gene3D" id="2.120.10.80">
    <property type="entry name" value="Kelch-type beta propeller"/>
    <property type="match status" value="1"/>
</dbReference>
<dbReference type="RefSeq" id="XP_004035380.1">
    <property type="nucleotide sequence ID" value="XM_004035332.1"/>
</dbReference>
<reference evidence="1 2" key="1">
    <citation type="submission" date="2011-07" db="EMBL/GenBank/DDBJ databases">
        <authorList>
            <person name="Coyne R."/>
            <person name="Brami D."/>
            <person name="Johnson J."/>
            <person name="Hostetler J."/>
            <person name="Hannick L."/>
            <person name="Clark T."/>
            <person name="Cassidy-Hanley D."/>
            <person name="Inman J."/>
        </authorList>
    </citation>
    <scope>NUCLEOTIDE SEQUENCE [LARGE SCALE GENOMIC DNA]</scope>
    <source>
        <strain evidence="1 2">G5</strain>
    </source>
</reference>
<protein>
    <submittedName>
        <fullName evidence="1">Kelch motif family protein, putative</fullName>
    </submittedName>
</protein>
<organism evidence="1 2">
    <name type="scientific">Ichthyophthirius multifiliis</name>
    <name type="common">White spot disease agent</name>
    <name type="synonym">Ich</name>
    <dbReference type="NCBI Taxonomy" id="5932"/>
    <lineage>
        <taxon>Eukaryota</taxon>
        <taxon>Sar</taxon>
        <taxon>Alveolata</taxon>
        <taxon>Ciliophora</taxon>
        <taxon>Intramacronucleata</taxon>
        <taxon>Oligohymenophorea</taxon>
        <taxon>Hymenostomatida</taxon>
        <taxon>Ophryoglenina</taxon>
        <taxon>Ichthyophthirius</taxon>
    </lineage>
</organism>
<dbReference type="OrthoDB" id="432528at2759"/>
<proteinExistence type="predicted"/>
<dbReference type="GeneID" id="14908030"/>
<sequence length="102" mass="12400">MNKIRKIYYDEEDENKESTENQLFNIKLFYYKVLDEQWRPQTREFPSLTLVNTYLYLYGGRGNEIFNQLCVLDFQTWQWTNIQNIPQLSEGRYGHTANTFIN</sequence>
<dbReference type="Proteomes" id="UP000008983">
    <property type="component" value="Unassembled WGS sequence"/>
</dbReference>
<dbReference type="EMBL" id="GL983809">
    <property type="protein sequence ID" value="EGR31894.1"/>
    <property type="molecule type" value="Genomic_DNA"/>
</dbReference>
<dbReference type="InterPro" id="IPR015915">
    <property type="entry name" value="Kelch-typ_b-propeller"/>
</dbReference>
<evidence type="ECO:0000313" key="2">
    <source>
        <dbReference type="Proteomes" id="UP000008983"/>
    </source>
</evidence>
<dbReference type="InParanoid" id="G0QS96"/>
<name>G0QS96_ICHMU</name>
<keyword evidence="2" id="KW-1185">Reference proteome</keyword>
<dbReference type="SUPFAM" id="SSF117281">
    <property type="entry name" value="Kelch motif"/>
    <property type="match status" value="1"/>
</dbReference>
<evidence type="ECO:0000313" key="1">
    <source>
        <dbReference type="EMBL" id="EGR31894.1"/>
    </source>
</evidence>
<accession>G0QS96</accession>
<gene>
    <name evidence="1" type="ORF">IMG5_100440</name>
</gene>